<evidence type="ECO:0000256" key="1">
    <source>
        <dbReference type="SAM" id="MobiDB-lite"/>
    </source>
</evidence>
<dbReference type="EMBL" id="VSRR010104884">
    <property type="protein sequence ID" value="MPC96169.1"/>
    <property type="molecule type" value="Genomic_DNA"/>
</dbReference>
<dbReference type="AlphaFoldDB" id="A0A5B7JMV9"/>
<reference evidence="2 3" key="1">
    <citation type="submission" date="2019-05" db="EMBL/GenBank/DDBJ databases">
        <title>Another draft genome of Portunus trituberculatus and its Hox gene families provides insights of decapod evolution.</title>
        <authorList>
            <person name="Jeong J.-H."/>
            <person name="Song I."/>
            <person name="Kim S."/>
            <person name="Choi T."/>
            <person name="Kim D."/>
            <person name="Ryu S."/>
            <person name="Kim W."/>
        </authorList>
    </citation>
    <scope>NUCLEOTIDE SEQUENCE [LARGE SCALE GENOMIC DNA]</scope>
    <source>
        <tissue evidence="2">Muscle</tissue>
    </source>
</reference>
<keyword evidence="3" id="KW-1185">Reference proteome</keyword>
<accession>A0A5B7JMV9</accession>
<proteinExistence type="predicted"/>
<dbReference type="Proteomes" id="UP000324222">
    <property type="component" value="Unassembled WGS sequence"/>
</dbReference>
<protein>
    <submittedName>
        <fullName evidence="2">Uncharacterized protein</fullName>
    </submittedName>
</protein>
<comment type="caution">
    <text evidence="2">The sequence shown here is derived from an EMBL/GenBank/DDBJ whole genome shotgun (WGS) entry which is preliminary data.</text>
</comment>
<organism evidence="2 3">
    <name type="scientific">Portunus trituberculatus</name>
    <name type="common">Swimming crab</name>
    <name type="synonym">Neptunus trituberculatus</name>
    <dbReference type="NCBI Taxonomy" id="210409"/>
    <lineage>
        <taxon>Eukaryota</taxon>
        <taxon>Metazoa</taxon>
        <taxon>Ecdysozoa</taxon>
        <taxon>Arthropoda</taxon>
        <taxon>Crustacea</taxon>
        <taxon>Multicrustacea</taxon>
        <taxon>Malacostraca</taxon>
        <taxon>Eumalacostraca</taxon>
        <taxon>Eucarida</taxon>
        <taxon>Decapoda</taxon>
        <taxon>Pleocyemata</taxon>
        <taxon>Brachyura</taxon>
        <taxon>Eubrachyura</taxon>
        <taxon>Portunoidea</taxon>
        <taxon>Portunidae</taxon>
        <taxon>Portuninae</taxon>
        <taxon>Portunus</taxon>
    </lineage>
</organism>
<evidence type="ECO:0000313" key="3">
    <source>
        <dbReference type="Proteomes" id="UP000324222"/>
    </source>
</evidence>
<evidence type="ECO:0000313" key="2">
    <source>
        <dbReference type="EMBL" id="MPC96169.1"/>
    </source>
</evidence>
<feature type="region of interest" description="Disordered" evidence="1">
    <location>
        <begin position="74"/>
        <end position="93"/>
    </location>
</feature>
<sequence>MADLSEGLLIGLIPWAEEDIKSCVMVEWLWLRGEGHSSALFEIKGKPFWCGLGCGARLCSRKGRNIGPPLCRHAHSSHNQNSSCGDPVNEFSS</sequence>
<name>A0A5B7JMV9_PORTR</name>
<gene>
    <name evidence="2" type="ORF">E2C01_091411</name>
</gene>
<feature type="compositionally biased region" description="Polar residues" evidence="1">
    <location>
        <begin position="77"/>
        <end position="93"/>
    </location>
</feature>